<accession>A0A0D2GQM4</accession>
<feature type="region of interest" description="Disordered" evidence="6">
    <location>
        <begin position="1"/>
        <end position="26"/>
    </location>
</feature>
<evidence type="ECO:0000256" key="4">
    <source>
        <dbReference type="ARBA" id="ARBA00022989"/>
    </source>
</evidence>
<dbReference type="InterPro" id="IPR011701">
    <property type="entry name" value="MFS"/>
</dbReference>
<evidence type="ECO:0000256" key="6">
    <source>
        <dbReference type="SAM" id="MobiDB-lite"/>
    </source>
</evidence>
<dbReference type="PROSITE" id="PS50850">
    <property type="entry name" value="MFS"/>
    <property type="match status" value="1"/>
</dbReference>
<feature type="transmembrane region" description="Helical" evidence="7">
    <location>
        <begin position="161"/>
        <end position="181"/>
    </location>
</feature>
<organism evidence="9 10">
    <name type="scientific">Rhinocladiella mackenziei CBS 650.93</name>
    <dbReference type="NCBI Taxonomy" id="1442369"/>
    <lineage>
        <taxon>Eukaryota</taxon>
        <taxon>Fungi</taxon>
        <taxon>Dikarya</taxon>
        <taxon>Ascomycota</taxon>
        <taxon>Pezizomycotina</taxon>
        <taxon>Eurotiomycetes</taxon>
        <taxon>Chaetothyriomycetidae</taxon>
        <taxon>Chaetothyriales</taxon>
        <taxon>Herpotrichiellaceae</taxon>
        <taxon>Rhinocladiella</taxon>
    </lineage>
</organism>
<keyword evidence="3 7" id="KW-0812">Transmembrane</keyword>
<dbReference type="GO" id="GO:0022857">
    <property type="term" value="F:transmembrane transporter activity"/>
    <property type="evidence" value="ECO:0007669"/>
    <property type="project" value="InterPro"/>
</dbReference>
<feature type="transmembrane region" description="Helical" evidence="7">
    <location>
        <begin position="315"/>
        <end position="338"/>
    </location>
</feature>
<keyword evidence="2" id="KW-0813">Transport</keyword>
<reference evidence="9 10" key="1">
    <citation type="submission" date="2015-01" db="EMBL/GenBank/DDBJ databases">
        <title>The Genome Sequence of Rhinocladiella mackenzie CBS 650.93.</title>
        <authorList>
            <consortium name="The Broad Institute Genomics Platform"/>
            <person name="Cuomo C."/>
            <person name="de Hoog S."/>
            <person name="Gorbushina A."/>
            <person name="Stielow B."/>
            <person name="Teixiera M."/>
            <person name="Abouelleil A."/>
            <person name="Chapman S.B."/>
            <person name="Priest M."/>
            <person name="Young S.K."/>
            <person name="Wortman J."/>
            <person name="Nusbaum C."/>
            <person name="Birren B."/>
        </authorList>
    </citation>
    <scope>NUCLEOTIDE SEQUENCE [LARGE SCALE GENOMIC DNA]</scope>
    <source>
        <strain evidence="9 10">CBS 650.93</strain>
    </source>
</reference>
<dbReference type="HOGENOM" id="CLU_001265_0_2_1"/>
<evidence type="ECO:0000259" key="8">
    <source>
        <dbReference type="PROSITE" id="PS50850"/>
    </source>
</evidence>
<dbReference type="Gene3D" id="1.20.1250.20">
    <property type="entry name" value="MFS general substrate transporter like domains"/>
    <property type="match status" value="1"/>
</dbReference>
<evidence type="ECO:0000313" key="10">
    <source>
        <dbReference type="Proteomes" id="UP000053617"/>
    </source>
</evidence>
<dbReference type="InterPro" id="IPR036259">
    <property type="entry name" value="MFS_trans_sf"/>
</dbReference>
<dbReference type="RefSeq" id="XP_013267724.1">
    <property type="nucleotide sequence ID" value="XM_013412270.1"/>
</dbReference>
<protein>
    <submittedName>
        <fullName evidence="9">Rhinocladiella mackenziei CBS 650.93 unplaced genomic scaffold supercont1.8, whole genome shotgun sequence</fullName>
    </submittedName>
</protein>
<gene>
    <name evidence="9" type="ORF">Z518_09653</name>
</gene>
<sequence>MAIDGKQQDVREEQLPTPMAQADAPEKSFEVDTMHNDEAMKVLANYTGDEGSEEKRLTKKIDRRLLPILCLTYALQYYDKAMISQAAIFGLREDLNLTGNRYSMSSAIFHLGFVGGAYPASQIAQRYPVERVAAALIIVWGVCFISTAGCHNWQSLYAQRFFLGLVEAGISPIFMLVVGQFYKKNEQALRMGVWYCTSGFISTLSPIVNYGLGHITGSLSPWRYMYIVGGILTILWTFPVLFYLPPDPIRAKGFTERERYIAVARLRVNNAGVRNTHFKKRHVLELLIDEKFWIIFAFAFLSFIAAGPINAFIPIILAGFGFSTLNSLLLMMPAGFIAV</sequence>
<feature type="transmembrane region" description="Helical" evidence="7">
    <location>
        <begin position="193"/>
        <end position="212"/>
    </location>
</feature>
<dbReference type="OrthoDB" id="6730379at2759"/>
<feature type="transmembrane region" description="Helical" evidence="7">
    <location>
        <begin position="224"/>
        <end position="244"/>
    </location>
</feature>
<dbReference type="Pfam" id="PF07690">
    <property type="entry name" value="MFS_1"/>
    <property type="match status" value="1"/>
</dbReference>
<evidence type="ECO:0000256" key="5">
    <source>
        <dbReference type="ARBA" id="ARBA00023136"/>
    </source>
</evidence>
<dbReference type="VEuPathDB" id="FungiDB:Z518_09653"/>
<name>A0A0D2GQM4_9EURO</name>
<feature type="transmembrane region" description="Helical" evidence="7">
    <location>
        <begin position="292"/>
        <end position="309"/>
    </location>
</feature>
<dbReference type="PANTHER" id="PTHR43791">
    <property type="entry name" value="PERMEASE-RELATED"/>
    <property type="match status" value="1"/>
</dbReference>
<dbReference type="EMBL" id="KN847482">
    <property type="protein sequence ID" value="KIX00588.1"/>
    <property type="molecule type" value="Genomic_DNA"/>
</dbReference>
<dbReference type="PANTHER" id="PTHR43791:SF35">
    <property type="entry name" value="MAJOR FACILITATOR SUPERFAMILY (MFS) PROFILE DOMAIN-CONTAINING PROTEIN"/>
    <property type="match status" value="1"/>
</dbReference>
<dbReference type="AlphaFoldDB" id="A0A0D2GQM4"/>
<comment type="subcellular location">
    <subcellularLocation>
        <location evidence="1">Membrane</location>
        <topology evidence="1">Multi-pass membrane protein</topology>
    </subcellularLocation>
</comment>
<feature type="domain" description="Major facilitator superfamily (MFS) profile" evidence="8">
    <location>
        <begin position="65"/>
        <end position="339"/>
    </location>
</feature>
<dbReference type="GO" id="GO:0016020">
    <property type="term" value="C:membrane"/>
    <property type="evidence" value="ECO:0007669"/>
    <property type="project" value="UniProtKB-SubCell"/>
</dbReference>
<evidence type="ECO:0000256" key="2">
    <source>
        <dbReference type="ARBA" id="ARBA00022448"/>
    </source>
</evidence>
<dbReference type="GeneID" id="25297724"/>
<evidence type="ECO:0000256" key="7">
    <source>
        <dbReference type="SAM" id="Phobius"/>
    </source>
</evidence>
<evidence type="ECO:0000256" key="3">
    <source>
        <dbReference type="ARBA" id="ARBA00022692"/>
    </source>
</evidence>
<keyword evidence="10" id="KW-1185">Reference proteome</keyword>
<evidence type="ECO:0000256" key="1">
    <source>
        <dbReference type="ARBA" id="ARBA00004141"/>
    </source>
</evidence>
<evidence type="ECO:0000313" key="9">
    <source>
        <dbReference type="EMBL" id="KIX00588.1"/>
    </source>
</evidence>
<dbReference type="SUPFAM" id="SSF103473">
    <property type="entry name" value="MFS general substrate transporter"/>
    <property type="match status" value="1"/>
</dbReference>
<feature type="transmembrane region" description="Helical" evidence="7">
    <location>
        <begin position="132"/>
        <end position="149"/>
    </location>
</feature>
<dbReference type="InterPro" id="IPR020846">
    <property type="entry name" value="MFS_dom"/>
</dbReference>
<feature type="compositionally biased region" description="Basic and acidic residues" evidence="6">
    <location>
        <begin position="1"/>
        <end position="14"/>
    </location>
</feature>
<keyword evidence="5 7" id="KW-0472">Membrane</keyword>
<proteinExistence type="predicted"/>
<dbReference type="Proteomes" id="UP000053617">
    <property type="component" value="Unassembled WGS sequence"/>
</dbReference>
<keyword evidence="4 7" id="KW-1133">Transmembrane helix</keyword>